<dbReference type="GO" id="GO:0006790">
    <property type="term" value="P:sulfur compound metabolic process"/>
    <property type="evidence" value="ECO:0007669"/>
    <property type="project" value="InterPro"/>
</dbReference>
<evidence type="ECO:0000256" key="3">
    <source>
        <dbReference type="ARBA" id="ARBA00022695"/>
    </source>
</evidence>
<dbReference type="InterPro" id="IPR050100">
    <property type="entry name" value="TRAFAC_GTPase_members"/>
</dbReference>
<reference evidence="9" key="1">
    <citation type="submission" date="2020-06" db="EMBL/GenBank/DDBJ databases">
        <title>Draft genomic sequence of Geomonas sp. Red330.</title>
        <authorList>
            <person name="Itoh H."/>
            <person name="Zhenxing X."/>
            <person name="Ushijima N."/>
            <person name="Masuda Y."/>
            <person name="Shiratori Y."/>
            <person name="Senoo K."/>
        </authorList>
    </citation>
    <scope>NUCLEOTIDE SEQUENCE [LARGE SCALE GENOMIC DNA]</scope>
    <source>
        <strain evidence="9">Red330</strain>
    </source>
</reference>
<keyword evidence="3" id="KW-0548">Nucleotidyltransferase</keyword>
<feature type="domain" description="Tr-type G" evidence="7">
    <location>
        <begin position="5"/>
        <end position="216"/>
    </location>
</feature>
<evidence type="ECO:0000259" key="7">
    <source>
        <dbReference type="PROSITE" id="PS51722"/>
    </source>
</evidence>
<evidence type="ECO:0000256" key="6">
    <source>
        <dbReference type="ARBA" id="ARBA00023134"/>
    </source>
</evidence>
<keyword evidence="5" id="KW-0067">ATP-binding</keyword>
<name>A0A6V8MH61_9BACT</name>
<keyword evidence="4" id="KW-0547">Nucleotide-binding</keyword>
<proteinExistence type="predicted"/>
<sequence length="590" mass="66125">MTETSERLQVVFVGHVDHGKSTLLGRLYADTGSLPDGHLEKVRQICARQGKAFEYAFLFDAFLEEQEQGITIDTARTFFNWQNRQYLILDAPGHKEFLKNMVSGAARAEAAVLIIDAQEGVQEQSRRHGYLLSLLGVRQLTVAVNKMDLVEYREAAFDEISRGSRHFLRELNLEPAHVIPVSAREGDNVAKPTRRMPWYGGPTLLESLASFQKLPARSDQPLRFPVQDVYKFDARRIVAGRVETGELRVGDTVVFSPSNKSSVVKSIEAFNAVPPEAVGAGRSTGFTLSEQIFVERGEIASLQEMPPEVCTRFRANVFWMGPNPLSRGAKYRLRLTTAEVEMELEDILTVTDAVTLARITRCDRLERNDVAQVVIKTRKPLALDRFADIDATGRFVIVDGCDIWGGGIVIEPLKDSQEPFRREARLRDLKWRAGEVGLSERGERNGHHPGIILFTGERGSGKARLARLLERRLFGDGRQVYLLDGKNLQMGLCSDLSDWNGAEMVRRFGEVAQVLLRAGLIVVSTTNTFSVSEHQIIRTLVHPHPVLTIHLSPCEEELPEQTDLGLVTRNDLSPAVERILEKMRELAILL</sequence>
<dbReference type="Gene3D" id="3.40.50.300">
    <property type="entry name" value="P-loop containing nucleotide triphosphate hydrolases"/>
    <property type="match status" value="2"/>
</dbReference>
<dbReference type="InterPro" id="IPR009001">
    <property type="entry name" value="Transl_elong_EF1A/Init_IF2_C"/>
</dbReference>
<keyword evidence="2" id="KW-0808">Transferase</keyword>
<organism evidence="8 9">
    <name type="scientific">Geomonas silvestris</name>
    <dbReference type="NCBI Taxonomy" id="2740184"/>
    <lineage>
        <taxon>Bacteria</taxon>
        <taxon>Pseudomonadati</taxon>
        <taxon>Thermodesulfobacteriota</taxon>
        <taxon>Desulfuromonadia</taxon>
        <taxon>Geobacterales</taxon>
        <taxon>Geobacteraceae</taxon>
        <taxon>Geomonas</taxon>
    </lineage>
</organism>
<dbReference type="PROSITE" id="PS51722">
    <property type="entry name" value="G_TR_2"/>
    <property type="match status" value="1"/>
</dbReference>
<dbReference type="InterPro" id="IPR009000">
    <property type="entry name" value="Transl_B-barrel_sf"/>
</dbReference>
<dbReference type="GO" id="GO:0004781">
    <property type="term" value="F:sulfate adenylyltransferase (ATP) activity"/>
    <property type="evidence" value="ECO:0007669"/>
    <property type="project" value="UniProtKB-EC"/>
</dbReference>
<dbReference type="RefSeq" id="WP_183354168.1">
    <property type="nucleotide sequence ID" value="NZ_BLXX01000004.1"/>
</dbReference>
<keyword evidence="6" id="KW-0342">GTP-binding</keyword>
<dbReference type="Pfam" id="PF01583">
    <property type="entry name" value="APS_kinase"/>
    <property type="match status" value="1"/>
</dbReference>
<accession>A0A6V8MH61</accession>
<dbReference type="Pfam" id="PF00009">
    <property type="entry name" value="GTP_EFTU"/>
    <property type="match status" value="1"/>
</dbReference>
<evidence type="ECO:0000256" key="4">
    <source>
        <dbReference type="ARBA" id="ARBA00022741"/>
    </source>
</evidence>
<dbReference type="Proteomes" id="UP000556026">
    <property type="component" value="Unassembled WGS sequence"/>
</dbReference>
<dbReference type="SUPFAM" id="SSF50447">
    <property type="entry name" value="Translation proteins"/>
    <property type="match status" value="1"/>
</dbReference>
<gene>
    <name evidence="8" type="ORF">GMST_16510</name>
</gene>
<evidence type="ECO:0000256" key="2">
    <source>
        <dbReference type="ARBA" id="ARBA00022679"/>
    </source>
</evidence>
<dbReference type="PRINTS" id="PR00315">
    <property type="entry name" value="ELONGATNFCT"/>
</dbReference>
<dbReference type="GO" id="GO:0016301">
    <property type="term" value="F:kinase activity"/>
    <property type="evidence" value="ECO:0007669"/>
    <property type="project" value="UniProtKB-KW"/>
</dbReference>
<dbReference type="PROSITE" id="PS00301">
    <property type="entry name" value="G_TR_1"/>
    <property type="match status" value="1"/>
</dbReference>
<dbReference type="InterPro" id="IPR027417">
    <property type="entry name" value="P-loop_NTPase"/>
</dbReference>
<dbReference type="InterPro" id="IPR054696">
    <property type="entry name" value="GTP-eEF1A_C"/>
</dbReference>
<dbReference type="EMBL" id="BLXX01000004">
    <property type="protein sequence ID" value="GFO59326.1"/>
    <property type="molecule type" value="Genomic_DNA"/>
</dbReference>
<keyword evidence="8" id="KW-0418">Kinase</keyword>
<evidence type="ECO:0000256" key="1">
    <source>
        <dbReference type="ARBA" id="ARBA00012391"/>
    </source>
</evidence>
<dbReference type="GO" id="GO:0005524">
    <property type="term" value="F:ATP binding"/>
    <property type="evidence" value="ECO:0007669"/>
    <property type="project" value="UniProtKB-KW"/>
</dbReference>
<dbReference type="Pfam" id="PF22594">
    <property type="entry name" value="GTP-eEF1A_C"/>
    <property type="match status" value="1"/>
</dbReference>
<dbReference type="InterPro" id="IPR031157">
    <property type="entry name" value="G_TR_CS"/>
</dbReference>
<dbReference type="InterPro" id="IPR000795">
    <property type="entry name" value="T_Tr_GTP-bd_dom"/>
</dbReference>
<protein>
    <recommendedName>
        <fullName evidence="1">sulfate adenylyltransferase</fullName>
        <ecNumber evidence="1">2.7.7.4</ecNumber>
    </recommendedName>
</protein>
<evidence type="ECO:0000313" key="9">
    <source>
        <dbReference type="Proteomes" id="UP000556026"/>
    </source>
</evidence>
<dbReference type="SUPFAM" id="SSF52540">
    <property type="entry name" value="P-loop containing nucleoside triphosphate hydrolases"/>
    <property type="match status" value="2"/>
</dbReference>
<dbReference type="NCBIfam" id="TIGR02034">
    <property type="entry name" value="CysN"/>
    <property type="match status" value="1"/>
</dbReference>
<dbReference type="InterPro" id="IPR044139">
    <property type="entry name" value="CysN_NoDQ_III"/>
</dbReference>
<evidence type="ECO:0000256" key="5">
    <source>
        <dbReference type="ARBA" id="ARBA00022840"/>
    </source>
</evidence>
<dbReference type="GO" id="GO:0003924">
    <property type="term" value="F:GTPase activity"/>
    <property type="evidence" value="ECO:0007669"/>
    <property type="project" value="InterPro"/>
</dbReference>
<keyword evidence="9" id="KW-1185">Reference proteome</keyword>
<dbReference type="InterPro" id="IPR011779">
    <property type="entry name" value="SO4_adenylTrfase_lsu"/>
</dbReference>
<dbReference type="GO" id="GO:0005525">
    <property type="term" value="F:GTP binding"/>
    <property type="evidence" value="ECO:0007669"/>
    <property type="project" value="UniProtKB-KW"/>
</dbReference>
<dbReference type="Gene3D" id="2.40.30.10">
    <property type="entry name" value="Translation factors"/>
    <property type="match status" value="2"/>
</dbReference>
<dbReference type="AlphaFoldDB" id="A0A6V8MH61"/>
<comment type="caution">
    <text evidence="8">The sequence shown here is derived from an EMBL/GenBank/DDBJ whole genome shotgun (WGS) entry which is preliminary data.</text>
</comment>
<dbReference type="PANTHER" id="PTHR23115">
    <property type="entry name" value="TRANSLATION FACTOR"/>
    <property type="match status" value="1"/>
</dbReference>
<dbReference type="EC" id="2.7.7.4" evidence="1"/>
<dbReference type="InterPro" id="IPR059117">
    <property type="entry name" value="APS_kinase_dom"/>
</dbReference>
<evidence type="ECO:0000313" key="8">
    <source>
        <dbReference type="EMBL" id="GFO59326.1"/>
    </source>
</evidence>
<dbReference type="SUPFAM" id="SSF50465">
    <property type="entry name" value="EF-Tu/eEF-1alpha/eIF2-gamma C-terminal domain"/>
    <property type="match status" value="1"/>
</dbReference>
<dbReference type="CDD" id="cd04095">
    <property type="entry name" value="CysN_NoDQ_III"/>
    <property type="match status" value="1"/>
</dbReference>